<reference evidence="10" key="2">
    <citation type="submission" date="2024-05" db="EMBL/GenBank/DDBJ databases">
        <authorList>
            <person name="Wolfe A."/>
        </authorList>
    </citation>
    <scope>NUCLEOTIDE SEQUENCE</scope>
    <source>
        <strain evidence="10">UMB1064</strain>
    </source>
</reference>
<dbReference type="InterPro" id="IPR020097">
    <property type="entry name" value="PsdUridine_synth_TruA_a/b_dom"/>
</dbReference>
<feature type="active site" description="Nucleophile" evidence="4 5">
    <location>
        <position position="65"/>
    </location>
</feature>
<comment type="catalytic activity">
    <reaction evidence="4 7">
        <text>uridine(38/39/40) in tRNA = pseudouridine(38/39/40) in tRNA</text>
        <dbReference type="Rhea" id="RHEA:22376"/>
        <dbReference type="Rhea" id="RHEA-COMP:10085"/>
        <dbReference type="Rhea" id="RHEA-COMP:10087"/>
        <dbReference type="ChEBI" id="CHEBI:65314"/>
        <dbReference type="ChEBI" id="CHEBI:65315"/>
        <dbReference type="EC" id="5.4.99.12"/>
    </reaction>
</comment>
<dbReference type="PANTHER" id="PTHR11142">
    <property type="entry name" value="PSEUDOURIDYLATE SYNTHASE"/>
    <property type="match status" value="1"/>
</dbReference>
<evidence type="ECO:0000256" key="1">
    <source>
        <dbReference type="ARBA" id="ARBA00009375"/>
    </source>
</evidence>
<dbReference type="GO" id="GO:0031119">
    <property type="term" value="P:tRNA pseudouridine synthesis"/>
    <property type="evidence" value="ECO:0007669"/>
    <property type="project" value="UniProtKB-UniRule"/>
</dbReference>
<dbReference type="AlphaFoldDB" id="A0AAW9SYU4"/>
<evidence type="ECO:0000256" key="8">
    <source>
        <dbReference type="SAM" id="MobiDB-lite"/>
    </source>
</evidence>
<dbReference type="GO" id="GO:0003723">
    <property type="term" value="F:RNA binding"/>
    <property type="evidence" value="ECO:0007669"/>
    <property type="project" value="InterPro"/>
</dbReference>
<evidence type="ECO:0000313" key="11">
    <source>
        <dbReference type="Proteomes" id="UP001223646"/>
    </source>
</evidence>
<dbReference type="GO" id="GO:0160147">
    <property type="term" value="F:tRNA pseudouridine(38-40) synthase activity"/>
    <property type="evidence" value="ECO:0007669"/>
    <property type="project" value="UniProtKB-EC"/>
</dbReference>
<evidence type="ECO:0000256" key="5">
    <source>
        <dbReference type="PIRSR" id="PIRSR001430-1"/>
    </source>
</evidence>
<dbReference type="EMBL" id="JASOOY020000020">
    <property type="protein sequence ID" value="MEO3717206.1"/>
    <property type="molecule type" value="Genomic_DNA"/>
</dbReference>
<dbReference type="InterPro" id="IPR001406">
    <property type="entry name" value="PsdUridine_synth_TruA"/>
</dbReference>
<evidence type="ECO:0000256" key="4">
    <source>
        <dbReference type="HAMAP-Rule" id="MF_00171"/>
    </source>
</evidence>
<proteinExistence type="inferred from homology"/>
<dbReference type="InterPro" id="IPR020094">
    <property type="entry name" value="TruA/RsuA/RluB/E/F_N"/>
</dbReference>
<dbReference type="Pfam" id="PF01416">
    <property type="entry name" value="PseudoU_synth_1"/>
    <property type="match status" value="1"/>
</dbReference>
<dbReference type="Proteomes" id="UP001223646">
    <property type="component" value="Unassembled WGS sequence"/>
</dbReference>
<evidence type="ECO:0000256" key="6">
    <source>
        <dbReference type="PIRSR" id="PIRSR001430-2"/>
    </source>
</evidence>
<dbReference type="InterPro" id="IPR020095">
    <property type="entry name" value="PsdUridine_synth_TruA_C"/>
</dbReference>
<gene>
    <name evidence="4" type="primary">truA</name>
    <name evidence="10" type="ORF">QP460_006360</name>
</gene>
<comment type="function">
    <text evidence="4">Formation of pseudouridine at positions 38, 39 and 40 in the anticodon stem and loop of transfer RNAs.</text>
</comment>
<evidence type="ECO:0000313" key="10">
    <source>
        <dbReference type="EMBL" id="MEO3717206.1"/>
    </source>
</evidence>
<dbReference type="InterPro" id="IPR020103">
    <property type="entry name" value="PsdUridine_synth_cat_dom_sf"/>
</dbReference>
<evidence type="ECO:0000259" key="9">
    <source>
        <dbReference type="Pfam" id="PF01416"/>
    </source>
</evidence>
<feature type="region of interest" description="Disordered" evidence="8">
    <location>
        <begin position="276"/>
        <end position="296"/>
    </location>
</feature>
<evidence type="ECO:0000256" key="2">
    <source>
        <dbReference type="ARBA" id="ARBA00022694"/>
    </source>
</evidence>
<evidence type="ECO:0000256" key="7">
    <source>
        <dbReference type="RuleBase" id="RU003792"/>
    </source>
</evidence>
<sequence length="296" mass="32573">MGSTDSDLVRLRFDIAYDGTDFHGWAAQRDKPTGEPVRTVQATLESTLEKVLRTPVQLTVAGRTDAGVHASGQVAHADVPVSCLDTRSIAGDPSNLVRRVARLLPADVTLRGTSFAPPGFDARFSALRRHYVYRVTSCVSGPLPTRARDTAHWRRSVDINRMQVAADALLGLNDFAAFCRHKPHATTTRDLQRFQWFDVSTREEPELYEAHVTADAFCWSMVRSLVGACLSVGEGRRAVGFTEQLLSEEKRSPLVPVAEARGLSLVGVDYPGDADLAARAEQTRERRDARTDVDEA</sequence>
<dbReference type="RefSeq" id="WP_070642852.1">
    <property type="nucleotide sequence ID" value="NZ_JASOOY020000020.1"/>
</dbReference>
<dbReference type="SUPFAM" id="SSF55120">
    <property type="entry name" value="Pseudouridine synthase"/>
    <property type="match status" value="1"/>
</dbReference>
<dbReference type="EC" id="5.4.99.12" evidence="4"/>
<organism evidence="10 11">
    <name type="scientific">Corynebacterium amycolatum</name>
    <dbReference type="NCBI Taxonomy" id="43765"/>
    <lineage>
        <taxon>Bacteria</taxon>
        <taxon>Bacillati</taxon>
        <taxon>Actinomycetota</taxon>
        <taxon>Actinomycetes</taxon>
        <taxon>Mycobacteriales</taxon>
        <taxon>Corynebacteriaceae</taxon>
        <taxon>Corynebacterium</taxon>
    </lineage>
</organism>
<dbReference type="CDD" id="cd02570">
    <property type="entry name" value="PseudoU_synth_EcTruA"/>
    <property type="match status" value="1"/>
</dbReference>
<protein>
    <recommendedName>
        <fullName evidence="4">tRNA pseudouridine synthase A</fullName>
        <ecNumber evidence="4">5.4.99.12</ecNumber>
    </recommendedName>
    <alternativeName>
        <fullName evidence="4">tRNA pseudouridine(38-40) synthase</fullName>
    </alternativeName>
    <alternativeName>
        <fullName evidence="4">tRNA pseudouridylate synthase I</fullName>
    </alternativeName>
    <alternativeName>
        <fullName evidence="4">tRNA-uridine isomerase I</fullName>
    </alternativeName>
</protein>
<dbReference type="Gene3D" id="3.30.70.580">
    <property type="entry name" value="Pseudouridine synthase I, catalytic domain, N-terminal subdomain"/>
    <property type="match status" value="1"/>
</dbReference>
<dbReference type="PANTHER" id="PTHR11142:SF0">
    <property type="entry name" value="TRNA PSEUDOURIDINE SYNTHASE-LIKE 1"/>
    <property type="match status" value="1"/>
</dbReference>
<comment type="similarity">
    <text evidence="1 4 7">Belongs to the tRNA pseudouridine synthase TruA family.</text>
</comment>
<feature type="domain" description="Pseudouridine synthase I TruA alpha/beta" evidence="9">
    <location>
        <begin position="165"/>
        <end position="271"/>
    </location>
</feature>
<evidence type="ECO:0000256" key="3">
    <source>
        <dbReference type="ARBA" id="ARBA00023235"/>
    </source>
</evidence>
<comment type="subunit">
    <text evidence="4">Homodimer.</text>
</comment>
<feature type="binding site" evidence="4 6">
    <location>
        <position position="131"/>
    </location>
    <ligand>
        <name>substrate</name>
    </ligand>
</feature>
<dbReference type="Gene3D" id="3.30.70.660">
    <property type="entry name" value="Pseudouridine synthase I, catalytic domain, C-terminal subdomain"/>
    <property type="match status" value="1"/>
</dbReference>
<keyword evidence="3 4" id="KW-0413">Isomerase</keyword>
<name>A0AAW9SYU4_CORAY</name>
<keyword evidence="2 4" id="KW-0819">tRNA processing</keyword>
<dbReference type="PIRSF" id="PIRSF001430">
    <property type="entry name" value="tRNA_psdUrid_synth"/>
    <property type="match status" value="1"/>
</dbReference>
<accession>A0AAW9SYU4</accession>
<reference evidence="10" key="1">
    <citation type="submission" date="2023-05" db="EMBL/GenBank/DDBJ databases">
        <authorList>
            <person name="Du J."/>
        </authorList>
    </citation>
    <scope>NUCLEOTIDE SEQUENCE</scope>
    <source>
        <strain evidence="10">UMB1064</strain>
    </source>
</reference>
<comment type="caution">
    <text evidence="4">Lacks conserved residue(s) required for the propagation of feature annotation.</text>
</comment>
<comment type="caution">
    <text evidence="10">The sequence shown here is derived from an EMBL/GenBank/DDBJ whole genome shotgun (WGS) entry which is preliminary data.</text>
</comment>
<dbReference type="HAMAP" id="MF_00171">
    <property type="entry name" value="TruA"/>
    <property type="match status" value="1"/>
</dbReference>